<organism evidence="8">
    <name type="scientific">Planktothricoides raciborskii GIHE-MW2</name>
    <dbReference type="NCBI Taxonomy" id="2792601"/>
    <lineage>
        <taxon>Bacteria</taxon>
        <taxon>Bacillati</taxon>
        <taxon>Cyanobacteriota</taxon>
        <taxon>Cyanophyceae</taxon>
        <taxon>Oscillatoriophycideae</taxon>
        <taxon>Oscillatoriales</taxon>
        <taxon>Oscillatoriaceae</taxon>
        <taxon>Planktothricoides</taxon>
    </lineage>
</organism>
<dbReference type="Pfam" id="PF04055">
    <property type="entry name" value="Radical_SAM"/>
    <property type="match status" value="1"/>
</dbReference>
<evidence type="ECO:0000256" key="1">
    <source>
        <dbReference type="ARBA" id="ARBA00001966"/>
    </source>
</evidence>
<dbReference type="SFLD" id="SFLDG01387">
    <property type="entry name" value="BtrN-like_SPASM_domain_contain"/>
    <property type="match status" value="1"/>
</dbReference>
<dbReference type="AlphaFoldDB" id="A0AAU8JG13"/>
<dbReference type="Gene3D" id="3.20.20.70">
    <property type="entry name" value="Aldolase class I"/>
    <property type="match status" value="1"/>
</dbReference>
<dbReference type="GO" id="GO:0003824">
    <property type="term" value="F:catalytic activity"/>
    <property type="evidence" value="ECO:0007669"/>
    <property type="project" value="InterPro"/>
</dbReference>
<keyword evidence="5" id="KW-0408">Iron</keyword>
<keyword evidence="4" id="KW-0479">Metal-binding</keyword>
<proteinExistence type="predicted"/>
<evidence type="ECO:0000256" key="6">
    <source>
        <dbReference type="ARBA" id="ARBA00023014"/>
    </source>
</evidence>
<dbReference type="CDD" id="cd21109">
    <property type="entry name" value="SPASM"/>
    <property type="match status" value="1"/>
</dbReference>
<dbReference type="SFLD" id="SFLDS00029">
    <property type="entry name" value="Radical_SAM"/>
    <property type="match status" value="1"/>
</dbReference>
<evidence type="ECO:0000313" key="8">
    <source>
        <dbReference type="EMBL" id="XCM37700.1"/>
    </source>
</evidence>
<dbReference type="PROSITE" id="PS51918">
    <property type="entry name" value="RADICAL_SAM"/>
    <property type="match status" value="1"/>
</dbReference>
<reference evidence="8" key="1">
    <citation type="submission" date="2024-07" db="EMBL/GenBank/DDBJ databases">
        <authorList>
            <person name="Kim Y.J."/>
            <person name="Jeong J.Y."/>
        </authorList>
    </citation>
    <scope>NUCLEOTIDE SEQUENCE</scope>
    <source>
        <strain evidence="8">GIHE-MW2</strain>
    </source>
</reference>
<dbReference type="SUPFAM" id="SSF102114">
    <property type="entry name" value="Radical SAM enzymes"/>
    <property type="match status" value="1"/>
</dbReference>
<dbReference type="InterPro" id="IPR013785">
    <property type="entry name" value="Aldolase_TIM"/>
</dbReference>
<dbReference type="SFLD" id="SFLDG01067">
    <property type="entry name" value="SPASM/twitch_domain_containing"/>
    <property type="match status" value="1"/>
</dbReference>
<dbReference type="InterPro" id="IPR058240">
    <property type="entry name" value="rSAM_sf"/>
</dbReference>
<sequence>MLCEDNRTLTRREENRVLNLEEYRQGKTYLKSLPLYVMVELTQGCNLHCTMCRPEVITISSRMMSAEIYEKIAAELFPTAQMVDLRGDGESLIIPDICKYIETTANYGVAIRFVSNMSFQRDDVLDLLIEKGCYLSISVDSADPEIFAHLRRGGNLTKVERNLRKLATGYRERWGSTERINLNTTVQYPALKSLPDLIDFAAEIGIQEIRLSSVHASPNSPLSLHNHDREVDDTLKKMQERSRLHGVKVAASTQVGTLPQKTDDTSACLHPWSYVSFKYDGFISFCDHLIGTGSEIYHLGHINESSFEQVWNGEKWQTLRQEHLSHRCPDAPYFKECSWCYKNRYIDFEHFFLPEAQKQICTL</sequence>
<evidence type="ECO:0000259" key="7">
    <source>
        <dbReference type="PROSITE" id="PS51918"/>
    </source>
</evidence>
<dbReference type="SMART" id="SM00729">
    <property type="entry name" value="Elp3"/>
    <property type="match status" value="1"/>
</dbReference>
<keyword evidence="2" id="KW-0004">4Fe-4S</keyword>
<dbReference type="InterPro" id="IPR006638">
    <property type="entry name" value="Elp3/MiaA/NifB-like_rSAM"/>
</dbReference>
<protein>
    <submittedName>
        <fullName evidence="8">Radical SAM protein</fullName>
    </submittedName>
</protein>
<evidence type="ECO:0000256" key="3">
    <source>
        <dbReference type="ARBA" id="ARBA00022691"/>
    </source>
</evidence>
<evidence type="ECO:0000256" key="4">
    <source>
        <dbReference type="ARBA" id="ARBA00022723"/>
    </source>
</evidence>
<dbReference type="RefSeq" id="WP_054468685.1">
    <property type="nucleotide sequence ID" value="NZ_CP159837.1"/>
</dbReference>
<dbReference type="PANTHER" id="PTHR11228:SF7">
    <property type="entry name" value="PQQA PEPTIDE CYCLASE"/>
    <property type="match status" value="1"/>
</dbReference>
<feature type="domain" description="Radical SAM core" evidence="7">
    <location>
        <begin position="31"/>
        <end position="254"/>
    </location>
</feature>
<keyword evidence="3" id="KW-0949">S-adenosyl-L-methionine</keyword>
<dbReference type="GO" id="GO:0051536">
    <property type="term" value="F:iron-sulfur cluster binding"/>
    <property type="evidence" value="ECO:0007669"/>
    <property type="project" value="UniProtKB-KW"/>
</dbReference>
<dbReference type="Pfam" id="PF13186">
    <property type="entry name" value="SPASM"/>
    <property type="match status" value="1"/>
</dbReference>
<dbReference type="PANTHER" id="PTHR11228">
    <property type="entry name" value="RADICAL SAM DOMAIN PROTEIN"/>
    <property type="match status" value="1"/>
</dbReference>
<dbReference type="EMBL" id="CP159837">
    <property type="protein sequence ID" value="XCM37700.1"/>
    <property type="molecule type" value="Genomic_DNA"/>
</dbReference>
<accession>A0AAU8JG13</accession>
<dbReference type="InterPro" id="IPR034391">
    <property type="entry name" value="AdoMet-like_SPASM_containing"/>
</dbReference>
<dbReference type="GO" id="GO:0046872">
    <property type="term" value="F:metal ion binding"/>
    <property type="evidence" value="ECO:0007669"/>
    <property type="project" value="UniProtKB-KW"/>
</dbReference>
<name>A0AAU8JG13_9CYAN</name>
<dbReference type="CDD" id="cd01335">
    <property type="entry name" value="Radical_SAM"/>
    <property type="match status" value="1"/>
</dbReference>
<dbReference type="InterPro" id="IPR007197">
    <property type="entry name" value="rSAM"/>
</dbReference>
<dbReference type="InterPro" id="IPR023885">
    <property type="entry name" value="4Fe4S-binding_SPASM_dom"/>
</dbReference>
<evidence type="ECO:0000256" key="2">
    <source>
        <dbReference type="ARBA" id="ARBA00022485"/>
    </source>
</evidence>
<keyword evidence="6" id="KW-0411">Iron-sulfur</keyword>
<gene>
    <name evidence="8" type="ORF">ABWT76_000485</name>
</gene>
<dbReference type="InterPro" id="IPR050377">
    <property type="entry name" value="Radical_SAM_PqqE_MftC-like"/>
</dbReference>
<comment type="cofactor">
    <cofactor evidence="1">
        <name>[4Fe-4S] cluster</name>
        <dbReference type="ChEBI" id="CHEBI:49883"/>
    </cofactor>
</comment>
<evidence type="ECO:0000256" key="5">
    <source>
        <dbReference type="ARBA" id="ARBA00023004"/>
    </source>
</evidence>